<dbReference type="AlphaFoldDB" id="A0A1E3A483"/>
<dbReference type="Proteomes" id="UP000094067">
    <property type="component" value="Unassembled WGS sequence"/>
</dbReference>
<sequence>MFRNDLKIKIASGSSRKAEAWHIQELYWSEFVAKLQAPVRTPETLASYKALTKAKQDDLKDVGGFVGGELKGERRKNENAGRRYLLTLDADNIAPGATQAVINAVDSLGCAYVLYSTRKHEESAPRLRIIVPLDAPAEPDEYEPIARKLASCIGMALFDPTTFEIIRLMYWPSCSIDSNYVFIYADKPFLSKEGMLRQYQNWRDVTQWPEVPGAGKLRERSAKKQGDPLDKRGAVGAFCKTYSIEEAIDKFLPDVYEPCDTSPDRYTYVEGSTVGGAVLYDNGKFLYSHHATDPASGKLCNAFDLVRLHLFSDADVDAKPDTPVTNLPSFKAMCEFAVKDEAVSKLMAVERYELARRELQDNNGKLLPEEDPDWMQKLKVSSQTGLPVKTIDNVVIILSNDPALKGRFYHDEFANRCVKAQPLPWDTVSRFRRPVPWADEDDAGLRHYIEKMYTITGKERIYDAMAVCATSNKQNKLREYLESLKWDGVPRLDTLLVDYFGAPNDDYTRMAMRKTLTAAVARVFVPGTKFDSMLILSGPQGVGKSTFFRILGKDWYSDSLTTFEGKDAAELIQGYWIIEAGELTGLNKSEMNTVKQFLSKTEDVYRVPYGRRTAAFPRGCIIVGTTNDTEFLKDRTGNRRFWPVDLSERKGRKDVFRQLPMEVDQIWAEAVVRYQMGESLYMTGEAAEEALAQQERHKESSPREGIIREFLARKVPADWNRKDLEARREFLMFGYKTFDENLLVLRDRICAAEIWCECFGGDLKLMRRTDAIEINGILGTIEGWERATGALKFGSYYGPQKGFLRKTNP</sequence>
<proteinExistence type="predicted"/>
<dbReference type="InterPro" id="IPR007936">
    <property type="entry name" value="VapE-like_dom"/>
</dbReference>
<evidence type="ECO:0000313" key="3">
    <source>
        <dbReference type="Proteomes" id="UP000094067"/>
    </source>
</evidence>
<dbReference type="InterPro" id="IPR027417">
    <property type="entry name" value="P-loop_NTPase"/>
</dbReference>
<gene>
    <name evidence="2" type="ORF">BEI61_03985</name>
</gene>
<dbReference type="PANTHER" id="PTHR34985:SF1">
    <property type="entry name" value="SLR0554 PROTEIN"/>
    <property type="match status" value="1"/>
</dbReference>
<name>A0A1E3A483_9FIRM</name>
<reference evidence="2 3" key="1">
    <citation type="submission" date="2016-07" db="EMBL/GenBank/DDBJ databases">
        <title>Characterization of isolates of Eisenbergiella tayi derived from blood cultures, using whole genome sequencing.</title>
        <authorList>
            <person name="Burdz T."/>
            <person name="Wiebe D."/>
            <person name="Huynh C."/>
            <person name="Bernard K."/>
        </authorList>
    </citation>
    <scope>NUCLEOTIDE SEQUENCE [LARGE SCALE GENOMIC DNA]</scope>
    <source>
        <strain evidence="2 3">NML 110608</strain>
    </source>
</reference>
<evidence type="ECO:0000313" key="2">
    <source>
        <dbReference type="EMBL" id="ODM03191.1"/>
    </source>
</evidence>
<evidence type="ECO:0000259" key="1">
    <source>
        <dbReference type="Pfam" id="PF05272"/>
    </source>
</evidence>
<dbReference type="SUPFAM" id="SSF52540">
    <property type="entry name" value="P-loop containing nucleoside triphosphate hydrolases"/>
    <property type="match status" value="1"/>
</dbReference>
<accession>A0A1E3A483</accession>
<comment type="caution">
    <text evidence="2">The sequence shown here is derived from an EMBL/GenBank/DDBJ whole genome shotgun (WGS) entry which is preliminary data.</text>
</comment>
<organism evidence="2 3">
    <name type="scientific">Eisenbergiella tayi</name>
    <dbReference type="NCBI Taxonomy" id="1432052"/>
    <lineage>
        <taxon>Bacteria</taxon>
        <taxon>Bacillati</taxon>
        <taxon>Bacillota</taxon>
        <taxon>Clostridia</taxon>
        <taxon>Lachnospirales</taxon>
        <taxon>Lachnospiraceae</taxon>
        <taxon>Eisenbergiella</taxon>
    </lineage>
</organism>
<dbReference type="RefSeq" id="WP_069153722.1">
    <property type="nucleotide sequence ID" value="NZ_MCGH01000003.1"/>
</dbReference>
<dbReference type="EMBL" id="MCGH01000003">
    <property type="protein sequence ID" value="ODM03191.1"/>
    <property type="molecule type" value="Genomic_DNA"/>
</dbReference>
<dbReference type="PATRIC" id="fig|1432052.4.peg.4410"/>
<dbReference type="Pfam" id="PF05272">
    <property type="entry name" value="VapE-like_dom"/>
    <property type="match status" value="1"/>
</dbReference>
<dbReference type="PANTHER" id="PTHR34985">
    <property type="entry name" value="SLR0554 PROTEIN"/>
    <property type="match status" value="1"/>
</dbReference>
<protein>
    <submittedName>
        <fullName evidence="2">Virulence-associated protein E</fullName>
    </submittedName>
</protein>
<feature type="domain" description="Virulence-associated protein E-like" evidence="1">
    <location>
        <begin position="481"/>
        <end position="698"/>
    </location>
</feature>